<reference evidence="2" key="1">
    <citation type="submission" date="2021-02" db="EMBL/GenBank/DDBJ databases">
        <title>The CRISPR/cas machinery reduction and long-range gene transfer in the hot spring cyanobacterium Synechococcus.</title>
        <authorList>
            <person name="Dvorak P."/>
            <person name="Jahodarova E."/>
            <person name="Hasler P."/>
            <person name="Poulickova A."/>
        </authorList>
    </citation>
    <scope>NUCLEOTIDE SEQUENCE</scope>
    <source>
        <strain evidence="2">Rupite</strain>
    </source>
</reference>
<dbReference type="InterPro" id="IPR005183">
    <property type="entry name" value="DUF305_CopM-like"/>
</dbReference>
<accession>A0ABT0C7E4</accession>
<protein>
    <submittedName>
        <fullName evidence="2">DUF305 domain-containing protein</fullName>
    </submittedName>
</protein>
<dbReference type="PANTHER" id="PTHR36933">
    <property type="entry name" value="SLL0788 PROTEIN"/>
    <property type="match status" value="1"/>
</dbReference>
<dbReference type="PANTHER" id="PTHR36933:SF1">
    <property type="entry name" value="SLL0788 PROTEIN"/>
    <property type="match status" value="1"/>
</dbReference>
<dbReference type="InterPro" id="IPR012347">
    <property type="entry name" value="Ferritin-like"/>
</dbReference>
<dbReference type="Gene3D" id="1.20.1260.10">
    <property type="match status" value="1"/>
</dbReference>
<evidence type="ECO:0000313" key="2">
    <source>
        <dbReference type="EMBL" id="MCJ2541654.1"/>
    </source>
</evidence>
<name>A0ABT0C7E4_THEVL</name>
<dbReference type="Proteomes" id="UP000830835">
    <property type="component" value="Unassembled WGS sequence"/>
</dbReference>
<proteinExistence type="predicted"/>
<dbReference type="Pfam" id="PF03713">
    <property type="entry name" value="DUF305"/>
    <property type="match status" value="1"/>
</dbReference>
<comment type="caution">
    <text evidence="2">The sequence shown here is derived from an EMBL/GenBank/DDBJ whole genome shotgun (WGS) entry which is preliminary data.</text>
</comment>
<sequence>MPLYKTAHGRLLTSLVALGFVGIGIGLRAESASHVKTADHSVHAAHSMSLGPADESFDLRFIDAMIPHHEGAVIMAKEALEKSQRPEIRQLAEAILAAQSEEIEQMQAWRLSWYPEAPRYPLMWHEEMGHMMAMTPETLSDMRMDSDLGSADDQFDLRFMEAMILHHEGAVIMAEEALQKSQRPEILQLAEAILASQQAEIDQMRAWQQQWYPQ</sequence>
<dbReference type="RefSeq" id="WP_244348774.1">
    <property type="nucleotide sequence ID" value="NZ_JAFIRA010000002.1"/>
</dbReference>
<evidence type="ECO:0000313" key="3">
    <source>
        <dbReference type="Proteomes" id="UP000830835"/>
    </source>
</evidence>
<dbReference type="EMBL" id="JAFIRA010000002">
    <property type="protein sequence ID" value="MCJ2541654.1"/>
    <property type="molecule type" value="Genomic_DNA"/>
</dbReference>
<keyword evidence="3" id="KW-1185">Reference proteome</keyword>
<organism evidence="2 3">
    <name type="scientific">Thermostichus vulcanus str. 'Rupite'</name>
    <dbReference type="NCBI Taxonomy" id="2813851"/>
    <lineage>
        <taxon>Bacteria</taxon>
        <taxon>Bacillati</taxon>
        <taxon>Cyanobacteriota</taxon>
        <taxon>Cyanophyceae</taxon>
        <taxon>Thermostichales</taxon>
        <taxon>Thermostichaceae</taxon>
        <taxon>Thermostichus</taxon>
    </lineage>
</organism>
<evidence type="ECO:0000259" key="1">
    <source>
        <dbReference type="Pfam" id="PF03713"/>
    </source>
</evidence>
<feature type="domain" description="DUF305" evidence="1">
    <location>
        <begin position="58"/>
        <end position="207"/>
    </location>
</feature>
<gene>
    <name evidence="2" type="ORF">JX360_01830</name>
</gene>